<dbReference type="InParanoid" id="A0A067R8P6"/>
<dbReference type="Gene3D" id="1.25.40.20">
    <property type="entry name" value="Ankyrin repeat-containing domain"/>
    <property type="match status" value="2"/>
</dbReference>
<name>A0A067R8P6_ZOONE</name>
<evidence type="ECO:0000256" key="1">
    <source>
        <dbReference type="ARBA" id="ARBA00022737"/>
    </source>
</evidence>
<proteinExistence type="predicted"/>
<dbReference type="InterPro" id="IPR002110">
    <property type="entry name" value="Ankyrin_rpt"/>
</dbReference>
<dbReference type="Pfam" id="PF13857">
    <property type="entry name" value="Ank_5"/>
    <property type="match status" value="1"/>
</dbReference>
<dbReference type="InterPro" id="IPR036770">
    <property type="entry name" value="Ankyrin_rpt-contain_sf"/>
</dbReference>
<protein>
    <submittedName>
        <fullName evidence="4">Putative ankyrin repeat protein</fullName>
    </submittedName>
</protein>
<evidence type="ECO:0000313" key="5">
    <source>
        <dbReference type="Proteomes" id="UP000027135"/>
    </source>
</evidence>
<dbReference type="STRING" id="136037.A0A067R8P6"/>
<evidence type="ECO:0000256" key="2">
    <source>
        <dbReference type="ARBA" id="ARBA00023043"/>
    </source>
</evidence>
<keyword evidence="1" id="KW-0677">Repeat</keyword>
<sequence length="103" mass="11936">MAIRLGRMNIVNVLVEIGADINLRDDRGQTALHAAVWREESGIFQYLIARGADINIPNNRLETPLDWIYSRQWEIPAEHLERHERNSIPDVPLLMDLFATELF</sequence>
<evidence type="ECO:0000313" key="4">
    <source>
        <dbReference type="EMBL" id="KDR14809.1"/>
    </source>
</evidence>
<feature type="repeat" description="ANK" evidence="3">
    <location>
        <begin position="27"/>
        <end position="59"/>
    </location>
</feature>
<keyword evidence="2 3" id="KW-0040">ANK repeat</keyword>
<keyword evidence="5" id="KW-1185">Reference proteome</keyword>
<evidence type="ECO:0000256" key="3">
    <source>
        <dbReference type="PROSITE-ProRule" id="PRU00023"/>
    </source>
</evidence>
<dbReference type="PROSITE" id="PS50297">
    <property type="entry name" value="ANK_REP_REGION"/>
    <property type="match status" value="2"/>
</dbReference>
<accession>A0A067R8P6</accession>
<dbReference type="Proteomes" id="UP000027135">
    <property type="component" value="Unassembled WGS sequence"/>
</dbReference>
<reference evidence="4 5" key="1">
    <citation type="journal article" date="2014" name="Nat. Commun.">
        <title>Molecular traces of alternative social organization in a termite genome.</title>
        <authorList>
            <person name="Terrapon N."/>
            <person name="Li C."/>
            <person name="Robertson H.M."/>
            <person name="Ji L."/>
            <person name="Meng X."/>
            <person name="Booth W."/>
            <person name="Chen Z."/>
            <person name="Childers C.P."/>
            <person name="Glastad K.M."/>
            <person name="Gokhale K."/>
            <person name="Gowin J."/>
            <person name="Gronenberg W."/>
            <person name="Hermansen R.A."/>
            <person name="Hu H."/>
            <person name="Hunt B.G."/>
            <person name="Huylmans A.K."/>
            <person name="Khalil S.M."/>
            <person name="Mitchell R.D."/>
            <person name="Munoz-Torres M.C."/>
            <person name="Mustard J.A."/>
            <person name="Pan H."/>
            <person name="Reese J.T."/>
            <person name="Scharf M.E."/>
            <person name="Sun F."/>
            <person name="Vogel H."/>
            <person name="Xiao J."/>
            <person name="Yang W."/>
            <person name="Yang Z."/>
            <person name="Yang Z."/>
            <person name="Zhou J."/>
            <person name="Zhu J."/>
            <person name="Brent C.S."/>
            <person name="Elsik C.G."/>
            <person name="Goodisman M.A."/>
            <person name="Liberles D.A."/>
            <person name="Roe R.M."/>
            <person name="Vargo E.L."/>
            <person name="Vilcinskas A."/>
            <person name="Wang J."/>
            <person name="Bornberg-Bauer E."/>
            <person name="Korb J."/>
            <person name="Zhang G."/>
            <person name="Liebig J."/>
        </authorList>
    </citation>
    <scope>NUCLEOTIDE SEQUENCE [LARGE SCALE GENOMIC DNA]</scope>
    <source>
        <tissue evidence="4">Whole organism</tissue>
    </source>
</reference>
<organism evidence="4 5">
    <name type="scientific">Zootermopsis nevadensis</name>
    <name type="common">Dampwood termite</name>
    <dbReference type="NCBI Taxonomy" id="136037"/>
    <lineage>
        <taxon>Eukaryota</taxon>
        <taxon>Metazoa</taxon>
        <taxon>Ecdysozoa</taxon>
        <taxon>Arthropoda</taxon>
        <taxon>Hexapoda</taxon>
        <taxon>Insecta</taxon>
        <taxon>Pterygota</taxon>
        <taxon>Neoptera</taxon>
        <taxon>Polyneoptera</taxon>
        <taxon>Dictyoptera</taxon>
        <taxon>Blattodea</taxon>
        <taxon>Blattoidea</taxon>
        <taxon>Termitoidae</taxon>
        <taxon>Termopsidae</taxon>
        <taxon>Zootermopsis</taxon>
    </lineage>
</organism>
<feature type="repeat" description="ANK" evidence="3">
    <location>
        <begin position="1"/>
        <end position="26"/>
    </location>
</feature>
<dbReference type="SUPFAM" id="SSF48403">
    <property type="entry name" value="Ankyrin repeat"/>
    <property type="match status" value="1"/>
</dbReference>
<dbReference type="EMBL" id="KK852861">
    <property type="protein sequence ID" value="KDR14809.1"/>
    <property type="molecule type" value="Genomic_DNA"/>
</dbReference>
<gene>
    <name evidence="4" type="ORF">L798_11255</name>
</gene>
<dbReference type="SMART" id="SM00248">
    <property type="entry name" value="ANK"/>
    <property type="match status" value="2"/>
</dbReference>
<dbReference type="PROSITE" id="PS50088">
    <property type="entry name" value="ANK_REPEAT"/>
    <property type="match status" value="2"/>
</dbReference>
<dbReference type="PANTHER" id="PTHR24171">
    <property type="entry name" value="ANKYRIN REPEAT DOMAIN-CONTAINING PROTEIN 39-RELATED"/>
    <property type="match status" value="1"/>
</dbReference>
<dbReference type="AlphaFoldDB" id="A0A067R8P6"/>